<evidence type="ECO:0000313" key="1">
    <source>
        <dbReference type="Proteomes" id="UP000694856"/>
    </source>
</evidence>
<sequence>MPSLIPESSLLLLSRLPRPMSFSWVAGEGTESLRGSSAGKEVPHPLPLLTAACWEWRATSPFQCEQGPREVGASVSSPGLLGLVSCSVGSHGHDLESWGLTGLRGSQKRPESPALPYQADPSLLRATFPPPKSAPWGWTRHEYFSVCQESKQPVQVAQDGHQVPSQREFPNALGTHFQILLEEDKEQGCHQCRARPWLPSAAPPGQEEEYKLGNVLMGEAELSTFLARMSCLQNNAGFLKKGLQVSDFGEVRGPLIKNQIHLCR</sequence>
<gene>
    <name evidence="2" type="primary">LOC116663291</name>
</gene>
<dbReference type="AlphaFoldDB" id="A0A8B8SWX8"/>
<evidence type="ECO:0000313" key="2">
    <source>
        <dbReference type="RefSeq" id="XP_032334561.1"/>
    </source>
</evidence>
<reference evidence="2" key="1">
    <citation type="submission" date="2025-08" db="UniProtKB">
        <authorList>
            <consortium name="RefSeq"/>
        </authorList>
    </citation>
    <scope>IDENTIFICATION</scope>
    <source>
        <tissue evidence="2">Ear skin</tissue>
    </source>
</reference>
<proteinExistence type="predicted"/>
<dbReference type="Proteomes" id="UP000694856">
    <property type="component" value="Chromosome 4"/>
</dbReference>
<dbReference type="GeneID" id="116663291"/>
<dbReference type="KEGG" id="cfr:116663291"/>
<name>A0A8B8SWX8_CAMFR</name>
<organism evidence="1 2">
    <name type="scientific">Camelus ferus</name>
    <name type="common">Wild bactrian camel</name>
    <name type="synonym">Camelus bactrianus ferus</name>
    <dbReference type="NCBI Taxonomy" id="419612"/>
    <lineage>
        <taxon>Eukaryota</taxon>
        <taxon>Metazoa</taxon>
        <taxon>Chordata</taxon>
        <taxon>Craniata</taxon>
        <taxon>Vertebrata</taxon>
        <taxon>Euteleostomi</taxon>
        <taxon>Mammalia</taxon>
        <taxon>Eutheria</taxon>
        <taxon>Laurasiatheria</taxon>
        <taxon>Artiodactyla</taxon>
        <taxon>Tylopoda</taxon>
        <taxon>Camelidae</taxon>
        <taxon>Camelus</taxon>
    </lineage>
</organism>
<dbReference type="RefSeq" id="XP_032334561.1">
    <property type="nucleotide sequence ID" value="XM_032478670.1"/>
</dbReference>
<keyword evidence="1" id="KW-1185">Reference proteome</keyword>
<accession>A0A8B8SWX8</accession>
<protein>
    <submittedName>
        <fullName evidence="2">Uncharacterized protein LOC116663291</fullName>
    </submittedName>
</protein>